<evidence type="ECO:0000313" key="3">
    <source>
        <dbReference type="Proteomes" id="UP000674234"/>
    </source>
</evidence>
<accession>A0A941AHT9</accession>
<proteinExistence type="predicted"/>
<dbReference type="Proteomes" id="UP000674234">
    <property type="component" value="Unassembled WGS sequence"/>
</dbReference>
<feature type="region of interest" description="Disordered" evidence="1">
    <location>
        <begin position="1"/>
        <end position="32"/>
    </location>
</feature>
<evidence type="ECO:0000313" key="2">
    <source>
        <dbReference type="EMBL" id="MBP2704456.1"/>
    </source>
</evidence>
<name>A0A941AHT9_9ACTN</name>
<gene>
    <name evidence="2" type="ORF">JOL79_11585</name>
</gene>
<protein>
    <submittedName>
        <fullName evidence="2">Uncharacterized protein</fullName>
    </submittedName>
</protein>
<dbReference type="EMBL" id="JAFCNB010000005">
    <property type="protein sequence ID" value="MBP2704456.1"/>
    <property type="molecule type" value="Genomic_DNA"/>
</dbReference>
<reference evidence="2" key="1">
    <citation type="submission" date="2021-02" db="EMBL/GenBank/DDBJ databases">
        <title>Draft genome sequence of Microbispora sp. RL4-1S isolated from rice leaves in Thailand.</title>
        <authorList>
            <person name="Muangham S."/>
            <person name="Duangmal K."/>
        </authorList>
    </citation>
    <scope>NUCLEOTIDE SEQUENCE</scope>
    <source>
        <strain evidence="2">RL4-1S</strain>
    </source>
</reference>
<evidence type="ECO:0000256" key="1">
    <source>
        <dbReference type="SAM" id="MobiDB-lite"/>
    </source>
</evidence>
<dbReference type="RefSeq" id="WP_210155761.1">
    <property type="nucleotide sequence ID" value="NZ_JAFCNB010000005.1"/>
</dbReference>
<feature type="compositionally biased region" description="Basic and acidic residues" evidence="1">
    <location>
        <begin position="7"/>
        <end position="16"/>
    </location>
</feature>
<keyword evidence="3" id="KW-1185">Reference proteome</keyword>
<comment type="caution">
    <text evidence="2">The sequence shown here is derived from an EMBL/GenBank/DDBJ whole genome shotgun (WGS) entry which is preliminary data.</text>
</comment>
<sequence>MPVSDRSLGREREQVRRGKTYKPKRDREPARAVYSADGTRVLAVLHGRDITPDDVAQALACLLSAPNRAPEMEALRGQ</sequence>
<dbReference type="AlphaFoldDB" id="A0A941AHT9"/>
<organism evidence="2 3">
    <name type="scientific">Microbispora oryzae</name>
    <dbReference type="NCBI Taxonomy" id="2806554"/>
    <lineage>
        <taxon>Bacteria</taxon>
        <taxon>Bacillati</taxon>
        <taxon>Actinomycetota</taxon>
        <taxon>Actinomycetes</taxon>
        <taxon>Streptosporangiales</taxon>
        <taxon>Streptosporangiaceae</taxon>
        <taxon>Microbispora</taxon>
    </lineage>
</organism>